<dbReference type="GO" id="GO:0005524">
    <property type="term" value="F:ATP binding"/>
    <property type="evidence" value="ECO:0007669"/>
    <property type="project" value="UniProtKB-KW"/>
</dbReference>
<evidence type="ECO:0000256" key="5">
    <source>
        <dbReference type="ARBA" id="ARBA00022679"/>
    </source>
</evidence>
<dbReference type="InterPro" id="IPR014729">
    <property type="entry name" value="Rossmann-like_a/b/a_fold"/>
</dbReference>
<feature type="domain" description="Phosphoadenosine phosphosulphate reductase" evidence="13">
    <location>
        <begin position="69"/>
        <end position="134"/>
    </location>
</feature>
<dbReference type="PANTHER" id="PTHR23293:SF9">
    <property type="entry name" value="FAD SYNTHASE"/>
    <property type="match status" value="1"/>
</dbReference>
<evidence type="ECO:0000256" key="6">
    <source>
        <dbReference type="ARBA" id="ARBA00022695"/>
    </source>
</evidence>
<keyword evidence="5 14" id="KW-0808">Transferase</keyword>
<dbReference type="GO" id="GO:0003919">
    <property type="term" value="F:FMN adenylyltransferase activity"/>
    <property type="evidence" value="ECO:0007669"/>
    <property type="project" value="UniProtKB-EC"/>
</dbReference>
<dbReference type="CDD" id="cd23948">
    <property type="entry name" value="FAD_synthase"/>
    <property type="match status" value="1"/>
</dbReference>
<proteinExistence type="predicted"/>
<dbReference type="EC" id="2.7.7.2" evidence="2"/>
<dbReference type="PANTHER" id="PTHR23293">
    <property type="entry name" value="FAD SYNTHETASE-RELATED FMN ADENYLYLTRANSFERASE"/>
    <property type="match status" value="1"/>
</dbReference>
<protein>
    <recommendedName>
        <fullName evidence="2">FAD synthase</fullName>
        <ecNumber evidence="2">2.7.7.2</ecNumber>
    </recommendedName>
    <alternativeName>
        <fullName evidence="10">FAD pyrophosphorylase</fullName>
    </alternativeName>
    <alternativeName>
        <fullName evidence="11">FMN adenylyltransferase</fullName>
    </alternativeName>
</protein>
<dbReference type="InterPro" id="IPR002500">
    <property type="entry name" value="PAPS_reduct_dom"/>
</dbReference>
<evidence type="ECO:0000256" key="12">
    <source>
        <dbReference type="ARBA" id="ARBA00049494"/>
    </source>
</evidence>
<keyword evidence="9" id="KW-0067">ATP-binding</keyword>
<dbReference type="GO" id="GO:0006747">
    <property type="term" value="P:FAD biosynthetic process"/>
    <property type="evidence" value="ECO:0007669"/>
    <property type="project" value="TreeGrafter"/>
</dbReference>
<organism evidence="14">
    <name type="scientific">Nyssomyia neivai</name>
    <dbReference type="NCBI Taxonomy" id="330878"/>
    <lineage>
        <taxon>Eukaryota</taxon>
        <taxon>Metazoa</taxon>
        <taxon>Ecdysozoa</taxon>
        <taxon>Arthropoda</taxon>
        <taxon>Hexapoda</taxon>
        <taxon>Insecta</taxon>
        <taxon>Pterygota</taxon>
        <taxon>Neoptera</taxon>
        <taxon>Endopterygota</taxon>
        <taxon>Diptera</taxon>
        <taxon>Nematocera</taxon>
        <taxon>Psychodoidea</taxon>
        <taxon>Psychodidae</taxon>
        <taxon>Nyssomyia</taxon>
    </lineage>
</organism>
<evidence type="ECO:0000256" key="11">
    <source>
        <dbReference type="ARBA" id="ARBA00031871"/>
    </source>
</evidence>
<reference evidence="14" key="1">
    <citation type="submission" date="2016-12" db="EMBL/GenBank/DDBJ databases">
        <title>An insight into the sialome and mialome of the sand fly, Nyssomyia neivai.</title>
        <authorList>
            <person name="Sebastian V."/>
            <person name="Goulart T.M."/>
            <person name="Oliveira W."/>
            <person name="Calvo E."/>
            <person name="Oliveira L.F."/>
            <person name="Pinto M.C."/>
            <person name="Rosselino A.M."/>
            <person name="Ribeiro J.M."/>
        </authorList>
    </citation>
    <scope>NUCLEOTIDE SEQUENCE</scope>
</reference>
<dbReference type="SUPFAM" id="SSF52402">
    <property type="entry name" value="Adenine nucleotide alpha hydrolases-like"/>
    <property type="match status" value="1"/>
</dbReference>
<evidence type="ECO:0000256" key="1">
    <source>
        <dbReference type="ARBA" id="ARBA00004726"/>
    </source>
</evidence>
<dbReference type="AlphaFoldDB" id="A0A1L8E2L6"/>
<accession>A0A1L8E2L6</accession>
<keyword evidence="3" id="KW-0285">Flavoprotein</keyword>
<keyword evidence="8" id="KW-0274">FAD</keyword>
<evidence type="ECO:0000256" key="10">
    <source>
        <dbReference type="ARBA" id="ARBA00031145"/>
    </source>
</evidence>
<keyword evidence="4" id="KW-0288">FMN</keyword>
<evidence type="ECO:0000256" key="3">
    <source>
        <dbReference type="ARBA" id="ARBA00022630"/>
    </source>
</evidence>
<keyword evidence="7" id="KW-0547">Nucleotide-binding</keyword>
<comment type="catalytic activity">
    <reaction evidence="12">
        <text>FMN + ATP + H(+) = FAD + diphosphate</text>
        <dbReference type="Rhea" id="RHEA:17237"/>
        <dbReference type="ChEBI" id="CHEBI:15378"/>
        <dbReference type="ChEBI" id="CHEBI:30616"/>
        <dbReference type="ChEBI" id="CHEBI:33019"/>
        <dbReference type="ChEBI" id="CHEBI:57692"/>
        <dbReference type="ChEBI" id="CHEBI:58210"/>
        <dbReference type="EC" id="2.7.7.2"/>
    </reaction>
</comment>
<evidence type="ECO:0000256" key="9">
    <source>
        <dbReference type="ARBA" id="ARBA00022840"/>
    </source>
</evidence>
<sequence>MSDEIEEEKSKKTAWISKKESVQMEKEVNEGVPRVEANGIHYSHSLQEKVQHTTEIFRRAFRDFRHERVFLSFNGGKDCTVLLHMVIKFLEREGISVNGLPCWYFQPHDPFAEVEEFVIYCEQFYGIEIKTVRGTIREALGKICNNPSGDKVEACLMGSRRTDPYCSNLDYFQKTDSGWPDLMRISPILDWTCSDVWEYLQKNHVPYCKLYDVGYTSLGGRENTTPNPNLRYVDPKTGEIKYYPAYCLWNDGMERAGRS</sequence>
<evidence type="ECO:0000256" key="8">
    <source>
        <dbReference type="ARBA" id="ARBA00022827"/>
    </source>
</evidence>
<evidence type="ECO:0000256" key="2">
    <source>
        <dbReference type="ARBA" id="ARBA00012393"/>
    </source>
</evidence>
<dbReference type="EMBL" id="GFDF01001160">
    <property type="protein sequence ID" value="JAV12924.1"/>
    <property type="molecule type" value="Transcribed_RNA"/>
</dbReference>
<evidence type="ECO:0000313" key="14">
    <source>
        <dbReference type="EMBL" id="JAV12924.1"/>
    </source>
</evidence>
<dbReference type="Gene3D" id="3.40.50.620">
    <property type="entry name" value="HUPs"/>
    <property type="match status" value="1"/>
</dbReference>
<comment type="pathway">
    <text evidence="1">Cofactor biosynthesis; FAD biosynthesis; FAD from FMN: step 1/1.</text>
</comment>
<name>A0A1L8E2L6_9DIPT</name>
<evidence type="ECO:0000256" key="4">
    <source>
        <dbReference type="ARBA" id="ARBA00022643"/>
    </source>
</evidence>
<keyword evidence="6" id="KW-0548">Nucleotidyltransferase</keyword>
<feature type="domain" description="Phosphoadenosine phosphosulphate reductase" evidence="13">
    <location>
        <begin position="151"/>
        <end position="226"/>
    </location>
</feature>
<evidence type="ECO:0000256" key="7">
    <source>
        <dbReference type="ARBA" id="ARBA00022741"/>
    </source>
</evidence>
<evidence type="ECO:0000259" key="13">
    <source>
        <dbReference type="Pfam" id="PF01507"/>
    </source>
</evidence>
<dbReference type="Pfam" id="PF01507">
    <property type="entry name" value="PAPS_reduct"/>
    <property type="match status" value="2"/>
</dbReference>